<evidence type="ECO:0000313" key="3">
    <source>
        <dbReference type="EMBL" id="AWN40859.1"/>
    </source>
</evidence>
<sequence length="423" mass="45951">MTSFTFIHAADLHLGSPLAGLALKDADIARRFATAGRRAFEDLVTRAIEMEAAFLLVAGDVYDGDWTDNTIGLFFARQVARLDRAGIPVILVRGNHDAESVITRSITLPPSVKTFPTQRADTHRLDHLRVALHGRSFPNRAVEENYALAYPATVPGWFNIGLLHTSCTGHAAHATYAPCSVADLAGRGYDYWALGHVHDYAELSRDPWIVFPGNLQGRSVRECGEKGAVAVEVTDGRIRAVRRLIVDHARFATLPVDLSDTVSEREAIARVEDALRPLSEDAQGRLIAVRVSLTGRTKLHDRLAADREGLTAEIQAAAHRVHEDIWLERLRIETARPRAPASADPAPGIGLDPAELLAAVDRDPDFRARARAALAEITAKLPSGMQAGAQGGMQVEDGLADEFDALCAEAEAVILGRLRGREC</sequence>
<dbReference type="InterPro" id="IPR029052">
    <property type="entry name" value="Metallo-depent_PP-like"/>
</dbReference>
<dbReference type="InterPro" id="IPR004843">
    <property type="entry name" value="Calcineurin-like_PHP"/>
</dbReference>
<dbReference type="RefSeq" id="WP_109889378.1">
    <property type="nucleotide sequence ID" value="NZ_CP029550.1"/>
</dbReference>
<evidence type="ECO:0000256" key="1">
    <source>
        <dbReference type="ARBA" id="ARBA00022801"/>
    </source>
</evidence>
<gene>
    <name evidence="3" type="ORF">DK389_10375</name>
</gene>
<dbReference type="SUPFAM" id="SSF56300">
    <property type="entry name" value="Metallo-dependent phosphatases"/>
    <property type="match status" value="1"/>
</dbReference>
<dbReference type="GO" id="GO:0004527">
    <property type="term" value="F:exonuclease activity"/>
    <property type="evidence" value="ECO:0007669"/>
    <property type="project" value="UniProtKB-KW"/>
</dbReference>
<dbReference type="EMBL" id="CP029550">
    <property type="protein sequence ID" value="AWN40859.1"/>
    <property type="molecule type" value="Genomic_DNA"/>
</dbReference>
<keyword evidence="4" id="KW-1185">Reference proteome</keyword>
<dbReference type="KEGG" id="mets:DK389_10375"/>
<proteinExistence type="predicted"/>
<dbReference type="CDD" id="cd00840">
    <property type="entry name" value="MPP_Mre11_N"/>
    <property type="match status" value="1"/>
</dbReference>
<dbReference type="AlphaFoldDB" id="A0A2U8W462"/>
<keyword evidence="1" id="KW-0378">Hydrolase</keyword>
<dbReference type="Pfam" id="PF00149">
    <property type="entry name" value="Metallophos"/>
    <property type="match status" value="1"/>
</dbReference>
<keyword evidence="3" id="KW-0269">Exonuclease</keyword>
<dbReference type="PANTHER" id="PTHR30337">
    <property type="entry name" value="COMPONENT OF ATP-DEPENDENT DSDNA EXONUCLEASE"/>
    <property type="match status" value="1"/>
</dbReference>
<evidence type="ECO:0000313" key="4">
    <source>
        <dbReference type="Proteomes" id="UP000245926"/>
    </source>
</evidence>
<feature type="domain" description="Calcineurin-like phosphoesterase" evidence="2">
    <location>
        <begin position="5"/>
        <end position="199"/>
    </location>
</feature>
<protein>
    <submittedName>
        <fullName evidence="3">DNA repair exonuclease</fullName>
    </submittedName>
</protein>
<reference evidence="4" key="1">
    <citation type="submission" date="2018-05" db="EMBL/GenBank/DDBJ databases">
        <title>Complete Genome Sequence of Methylobacterium sp. 17SD2-17.</title>
        <authorList>
            <person name="Srinivasan S."/>
        </authorList>
    </citation>
    <scope>NUCLEOTIDE SEQUENCE [LARGE SCALE GENOMIC DNA]</scope>
    <source>
        <strain evidence="4">17SD2-17</strain>
    </source>
</reference>
<dbReference type="Gene3D" id="3.60.21.10">
    <property type="match status" value="1"/>
</dbReference>
<organism evidence="3 4">
    <name type="scientific">Methylobacterium durans</name>
    <dbReference type="NCBI Taxonomy" id="2202825"/>
    <lineage>
        <taxon>Bacteria</taxon>
        <taxon>Pseudomonadati</taxon>
        <taxon>Pseudomonadota</taxon>
        <taxon>Alphaproteobacteria</taxon>
        <taxon>Hyphomicrobiales</taxon>
        <taxon>Methylobacteriaceae</taxon>
        <taxon>Methylobacterium</taxon>
    </lineage>
</organism>
<dbReference type="PANTHER" id="PTHR30337:SF7">
    <property type="entry name" value="PHOSPHOESTERASE"/>
    <property type="match status" value="1"/>
</dbReference>
<dbReference type="InterPro" id="IPR041796">
    <property type="entry name" value="Mre11_N"/>
</dbReference>
<dbReference type="OrthoDB" id="9773856at2"/>
<accession>A0A2U8W462</accession>
<keyword evidence="3" id="KW-0540">Nuclease</keyword>
<name>A0A2U8W462_9HYPH</name>
<dbReference type="InterPro" id="IPR050535">
    <property type="entry name" value="DNA_Repair-Maintenance_Comp"/>
</dbReference>
<evidence type="ECO:0000259" key="2">
    <source>
        <dbReference type="Pfam" id="PF00149"/>
    </source>
</evidence>
<dbReference type="Proteomes" id="UP000245926">
    <property type="component" value="Chromosome"/>
</dbReference>